<dbReference type="PANTHER" id="PTHR11731">
    <property type="entry name" value="PROTEASE FAMILY S9B,C DIPEPTIDYL-PEPTIDASE IV-RELATED"/>
    <property type="match status" value="1"/>
</dbReference>
<dbReference type="GO" id="GO:0005886">
    <property type="term" value="C:plasma membrane"/>
    <property type="evidence" value="ECO:0007669"/>
    <property type="project" value="TreeGrafter"/>
</dbReference>
<name>A0A1J1HT75_9DIPT</name>
<dbReference type="SUPFAM" id="SSF53474">
    <property type="entry name" value="alpha/beta-Hydrolases"/>
    <property type="match status" value="1"/>
</dbReference>
<dbReference type="OrthoDB" id="16520at2759"/>
<accession>A0A1J1HT75</accession>
<feature type="region of interest" description="Disordered" evidence="1">
    <location>
        <begin position="1"/>
        <end position="25"/>
    </location>
</feature>
<dbReference type="InterPro" id="IPR002469">
    <property type="entry name" value="Peptidase_S9B_N"/>
</dbReference>
<dbReference type="Gene3D" id="2.140.10.30">
    <property type="entry name" value="Dipeptidylpeptidase IV, N-terminal domain"/>
    <property type="match status" value="1"/>
</dbReference>
<evidence type="ECO:0000256" key="1">
    <source>
        <dbReference type="SAM" id="MobiDB-lite"/>
    </source>
</evidence>
<sequence>MHANVHGADRSGGGGGKSWQIPPDETLQVGADKKDKEADLYGSEGHNWRSIIFSLFVIGTVIAGIVTAIYLLGYVDELLYWSGKRMKFDDYLQGELVPKRLPSSWVTTTKFVFQSDDGSLAILDTANDSVTTLVTNHTMRQINVKSYQCSTDLRYVLFTHNVKYIYKNSYTALFTVYDVTNDHHMPVRLKDSPKSKRTRMQHAEWLGNSTSLIIITENDIYLRQSPADEEGIRLTHTGVPGLIYNGITDWLYQEEIFKSQKAVWGSNDGSMLLYATFNDTNVGQMMYPWFSSNPLIQSGGLTSKGSFPDSRSIRYPTPGTLNPEVTLWLLDLSNLKDVQKYLIREPVSLEGQDSYLVSASFITSQATQAVSIVWMARPQNFTVVSTCFSPKWKCSETHSERAPEDEWLDILPHPVFSPDGNSFMLLAGIQESDKEHFTHIKHVTITQQRISVISHGRYEVLRILAWDTLNHLVYYLGTQDKKPGQQHLYVVKDPVDEDPRRTEPQCITCDGEVLWSSRYYYDNCSHFGAYVAPQSSISSDVGVDYYILECRGPGLPLAGVHSAKTHRLIRVLYDTRKQFSKKLEALALPTMQSLEIPLSHGTRANVQILFPPSWRKELRDAAFPVLVEVNGKPGETAVVDEFRIDWGTYMSSHNDVIYIRLDVRGAKGHGKKKLYRHLGGVEVADQIAVLEYLLNNLKYLDETRVGVWGWGYGGYVTAMILGSNKKVFKCGVAVSPITDWLYYNSAFTERIMGLPVENYKGYVEADATQKAKYIETDTFFLIHGLADATAPYHHSIQLARSLTDAGTIFRYTSYADEGHDLRGVTEHVYRSMEHYYRDCLSLDEDSDVPMDSVVPVPSE</sequence>
<proteinExistence type="predicted"/>
<feature type="transmembrane region" description="Helical" evidence="2">
    <location>
        <begin position="51"/>
        <end position="75"/>
    </location>
</feature>
<dbReference type="Pfam" id="PF00326">
    <property type="entry name" value="Peptidase_S9"/>
    <property type="match status" value="1"/>
</dbReference>
<evidence type="ECO:0000256" key="2">
    <source>
        <dbReference type="SAM" id="Phobius"/>
    </source>
</evidence>
<dbReference type="PANTHER" id="PTHR11731:SF187">
    <property type="entry name" value="INACTIVE DIPEPTIDYL PEPTIDASE 10-LIKE PROTEIN"/>
    <property type="match status" value="1"/>
</dbReference>
<dbReference type="Proteomes" id="UP000183832">
    <property type="component" value="Unassembled WGS sequence"/>
</dbReference>
<evidence type="ECO:0000313" key="6">
    <source>
        <dbReference type="Proteomes" id="UP000183832"/>
    </source>
</evidence>
<dbReference type="Gene3D" id="3.40.50.1820">
    <property type="entry name" value="alpha/beta hydrolase"/>
    <property type="match status" value="1"/>
</dbReference>
<keyword evidence="2" id="KW-0812">Transmembrane</keyword>
<evidence type="ECO:0000313" key="5">
    <source>
        <dbReference type="EMBL" id="CRK90580.1"/>
    </source>
</evidence>
<dbReference type="SUPFAM" id="SSF82171">
    <property type="entry name" value="DPP6 N-terminal domain-like"/>
    <property type="match status" value="1"/>
</dbReference>
<dbReference type="InterPro" id="IPR029058">
    <property type="entry name" value="AB_hydrolase_fold"/>
</dbReference>
<evidence type="ECO:0000259" key="4">
    <source>
        <dbReference type="Pfam" id="PF00930"/>
    </source>
</evidence>
<dbReference type="InterPro" id="IPR050278">
    <property type="entry name" value="Serine_Prot_S9B/DPPIV"/>
</dbReference>
<dbReference type="GO" id="GO:0006508">
    <property type="term" value="P:proteolysis"/>
    <property type="evidence" value="ECO:0007669"/>
    <property type="project" value="InterPro"/>
</dbReference>
<evidence type="ECO:0000259" key="3">
    <source>
        <dbReference type="Pfam" id="PF00326"/>
    </source>
</evidence>
<dbReference type="GO" id="GO:0008236">
    <property type="term" value="F:serine-type peptidase activity"/>
    <property type="evidence" value="ECO:0007669"/>
    <property type="project" value="InterPro"/>
</dbReference>
<gene>
    <name evidence="5" type="ORF">CLUMA_CG004281</name>
</gene>
<dbReference type="EMBL" id="CVRI01000020">
    <property type="protein sequence ID" value="CRK90580.1"/>
    <property type="molecule type" value="Genomic_DNA"/>
</dbReference>
<feature type="domain" description="Dipeptidylpeptidase IV N-terminal" evidence="4">
    <location>
        <begin position="150"/>
        <end position="530"/>
    </location>
</feature>
<organism evidence="5 6">
    <name type="scientific">Clunio marinus</name>
    <dbReference type="NCBI Taxonomy" id="568069"/>
    <lineage>
        <taxon>Eukaryota</taxon>
        <taxon>Metazoa</taxon>
        <taxon>Ecdysozoa</taxon>
        <taxon>Arthropoda</taxon>
        <taxon>Hexapoda</taxon>
        <taxon>Insecta</taxon>
        <taxon>Pterygota</taxon>
        <taxon>Neoptera</taxon>
        <taxon>Endopterygota</taxon>
        <taxon>Diptera</taxon>
        <taxon>Nematocera</taxon>
        <taxon>Chironomoidea</taxon>
        <taxon>Chironomidae</taxon>
        <taxon>Clunio</taxon>
    </lineage>
</organism>
<protein>
    <submittedName>
        <fullName evidence="5">CLUMA_CG004281, isoform A</fullName>
    </submittedName>
</protein>
<keyword evidence="2" id="KW-1133">Transmembrane helix</keyword>
<keyword evidence="2" id="KW-0472">Membrane</keyword>
<dbReference type="GO" id="GO:0008239">
    <property type="term" value="F:dipeptidyl-peptidase activity"/>
    <property type="evidence" value="ECO:0007669"/>
    <property type="project" value="TreeGrafter"/>
</dbReference>
<dbReference type="STRING" id="568069.A0A1J1HT75"/>
<dbReference type="InterPro" id="IPR001375">
    <property type="entry name" value="Peptidase_S9_cat"/>
</dbReference>
<reference evidence="5 6" key="1">
    <citation type="submission" date="2015-04" db="EMBL/GenBank/DDBJ databases">
        <authorList>
            <person name="Syromyatnikov M.Y."/>
            <person name="Popov V.N."/>
        </authorList>
    </citation>
    <scope>NUCLEOTIDE SEQUENCE [LARGE SCALE GENOMIC DNA]</scope>
</reference>
<dbReference type="Pfam" id="PF00930">
    <property type="entry name" value="DPPIV_N"/>
    <property type="match status" value="1"/>
</dbReference>
<keyword evidence="6" id="KW-1185">Reference proteome</keyword>
<feature type="domain" description="Peptidase S9 prolyl oligopeptidase catalytic" evidence="3">
    <location>
        <begin position="644"/>
        <end position="840"/>
    </location>
</feature>
<dbReference type="AlphaFoldDB" id="A0A1J1HT75"/>